<organism evidence="2 3">
    <name type="scientific">Algoriphagus boritolerans DSM 17298 = JCM 18970</name>
    <dbReference type="NCBI Taxonomy" id="1120964"/>
    <lineage>
        <taxon>Bacteria</taxon>
        <taxon>Pseudomonadati</taxon>
        <taxon>Bacteroidota</taxon>
        <taxon>Cytophagia</taxon>
        <taxon>Cytophagales</taxon>
        <taxon>Cyclobacteriaceae</taxon>
        <taxon>Algoriphagus</taxon>
    </lineage>
</organism>
<evidence type="ECO:0000313" key="3">
    <source>
        <dbReference type="Proteomes" id="UP000236736"/>
    </source>
</evidence>
<dbReference type="AlphaFoldDB" id="A0A1H5Z477"/>
<dbReference type="EMBL" id="FNVR01000024">
    <property type="protein sequence ID" value="SEG31141.1"/>
    <property type="molecule type" value="Genomic_DNA"/>
</dbReference>
<sequence length="58" mass="7133">MPMRKILTQEDDYSEHSPDKDRDRLCDHKKSNYKHMKLIPFIQRLRLFIEHLSLLSKH</sequence>
<name>A0A1H5Z477_9BACT</name>
<feature type="compositionally biased region" description="Basic and acidic residues" evidence="1">
    <location>
        <begin position="14"/>
        <end position="26"/>
    </location>
</feature>
<gene>
    <name evidence="2" type="ORF">SAMN03080598_03323</name>
</gene>
<keyword evidence="3" id="KW-1185">Reference proteome</keyword>
<protein>
    <submittedName>
        <fullName evidence="2">Uncharacterized protein</fullName>
    </submittedName>
</protein>
<feature type="region of interest" description="Disordered" evidence="1">
    <location>
        <begin position="1"/>
        <end position="26"/>
    </location>
</feature>
<reference evidence="3" key="1">
    <citation type="submission" date="2016-10" db="EMBL/GenBank/DDBJ databases">
        <authorList>
            <person name="Varghese N."/>
            <person name="Submissions S."/>
        </authorList>
    </citation>
    <scope>NUCLEOTIDE SEQUENCE [LARGE SCALE GENOMIC DNA]</scope>
    <source>
        <strain evidence="3">DSM 17298</strain>
    </source>
</reference>
<evidence type="ECO:0000256" key="1">
    <source>
        <dbReference type="SAM" id="MobiDB-lite"/>
    </source>
</evidence>
<evidence type="ECO:0000313" key="2">
    <source>
        <dbReference type="EMBL" id="SEG31141.1"/>
    </source>
</evidence>
<dbReference type="Proteomes" id="UP000236736">
    <property type="component" value="Unassembled WGS sequence"/>
</dbReference>
<proteinExistence type="predicted"/>
<accession>A0A1H5Z477</accession>